<dbReference type="RefSeq" id="WP_104418498.1">
    <property type="nucleotide sequence ID" value="NZ_PTJC01000005.1"/>
</dbReference>
<dbReference type="OrthoDB" id="9802846at2"/>
<name>A0A2S6I8X0_9BACT</name>
<dbReference type="AlphaFoldDB" id="A0A2S6I8X0"/>
<dbReference type="EMBL" id="PTJC01000005">
    <property type="protein sequence ID" value="PPK87919.1"/>
    <property type="molecule type" value="Genomic_DNA"/>
</dbReference>
<dbReference type="Proteomes" id="UP000237662">
    <property type="component" value="Unassembled WGS sequence"/>
</dbReference>
<dbReference type="Pfam" id="PF04965">
    <property type="entry name" value="GPW_gp25"/>
    <property type="match status" value="1"/>
</dbReference>
<comment type="caution">
    <text evidence="2">The sequence shown here is derived from an EMBL/GenBank/DDBJ whole genome shotgun (WGS) entry which is preliminary data.</text>
</comment>
<dbReference type="SUPFAM" id="SSF160719">
    <property type="entry name" value="gpW/gp25-like"/>
    <property type="match status" value="1"/>
</dbReference>
<dbReference type="InterPro" id="IPR007048">
    <property type="entry name" value="IraD/Gp25-like"/>
</dbReference>
<evidence type="ECO:0000259" key="1">
    <source>
        <dbReference type="Pfam" id="PF04965"/>
    </source>
</evidence>
<proteinExistence type="predicted"/>
<feature type="domain" description="IraD/Gp25-like" evidence="1">
    <location>
        <begin position="30"/>
        <end position="117"/>
    </location>
</feature>
<dbReference type="Gene3D" id="3.10.450.40">
    <property type="match status" value="1"/>
</dbReference>
<gene>
    <name evidence="2" type="ORF">CLV84_0878</name>
</gene>
<evidence type="ECO:0000313" key="2">
    <source>
        <dbReference type="EMBL" id="PPK87919.1"/>
    </source>
</evidence>
<evidence type="ECO:0000313" key="3">
    <source>
        <dbReference type="Proteomes" id="UP000237662"/>
    </source>
</evidence>
<keyword evidence="3" id="KW-1185">Reference proteome</keyword>
<reference evidence="2 3" key="1">
    <citation type="submission" date="2018-02" db="EMBL/GenBank/DDBJ databases">
        <title>Genomic Encyclopedia of Archaeal and Bacterial Type Strains, Phase II (KMG-II): from individual species to whole genera.</title>
        <authorList>
            <person name="Goeker M."/>
        </authorList>
    </citation>
    <scope>NUCLEOTIDE SEQUENCE [LARGE SCALE GENOMIC DNA]</scope>
    <source>
        <strain evidence="2 3">DSM 29526</strain>
    </source>
</reference>
<organism evidence="2 3">
    <name type="scientific">Neolewinella xylanilytica</name>
    <dbReference type="NCBI Taxonomy" id="1514080"/>
    <lineage>
        <taxon>Bacteria</taxon>
        <taxon>Pseudomonadati</taxon>
        <taxon>Bacteroidota</taxon>
        <taxon>Saprospiria</taxon>
        <taxon>Saprospirales</taxon>
        <taxon>Lewinellaceae</taxon>
        <taxon>Neolewinella</taxon>
    </lineage>
</organism>
<sequence length="137" mass="15732">MNQDYLGIGWSFPPEFSPATGEVNMSVGPADIAESLRILVSTLPGERAMRPDYGAAFRDLLFAGMDTTTQTEFFDRIRMALLRYEPRILVEKMSLDTSFLRDGRVELVVDYRIRANNTRYNFVYPFYLEEGSLIDQI</sequence>
<protein>
    <recommendedName>
        <fullName evidence="1">IraD/Gp25-like domain-containing protein</fullName>
    </recommendedName>
</protein>
<accession>A0A2S6I8X0</accession>